<dbReference type="InterPro" id="IPR035952">
    <property type="entry name" value="Rhomboid-like_sf"/>
</dbReference>
<keyword evidence="7" id="KW-0378">Hydrolase</keyword>
<evidence type="ECO:0000259" key="6">
    <source>
        <dbReference type="Pfam" id="PF01694"/>
    </source>
</evidence>
<dbReference type="GO" id="GO:0016020">
    <property type="term" value="C:membrane"/>
    <property type="evidence" value="ECO:0007669"/>
    <property type="project" value="UniProtKB-SubCell"/>
</dbReference>
<dbReference type="RefSeq" id="WP_245811215.1">
    <property type="nucleotide sequence ID" value="NZ_FZPD01000002.1"/>
</dbReference>
<dbReference type="Proteomes" id="UP000198393">
    <property type="component" value="Unassembled WGS sequence"/>
</dbReference>
<proteinExistence type="predicted"/>
<dbReference type="GO" id="GO:0006508">
    <property type="term" value="P:proteolysis"/>
    <property type="evidence" value="ECO:0007669"/>
    <property type="project" value="UniProtKB-KW"/>
</dbReference>
<keyword evidence="7" id="KW-0645">Protease</keyword>
<reference evidence="7 8" key="1">
    <citation type="submission" date="2017-06" db="EMBL/GenBank/DDBJ databases">
        <authorList>
            <person name="Kim H.J."/>
            <person name="Triplett B.A."/>
        </authorList>
    </citation>
    <scope>NUCLEOTIDE SEQUENCE [LARGE SCALE GENOMIC DNA]</scope>
    <source>
        <strain evidence="7 8">DSM 19307</strain>
    </source>
</reference>
<feature type="transmembrane region" description="Helical" evidence="5">
    <location>
        <begin position="56"/>
        <end position="77"/>
    </location>
</feature>
<evidence type="ECO:0000256" key="2">
    <source>
        <dbReference type="ARBA" id="ARBA00022692"/>
    </source>
</evidence>
<accession>A0A239GPW2</accession>
<feature type="transmembrane region" description="Helical" evidence="5">
    <location>
        <begin position="156"/>
        <end position="175"/>
    </location>
</feature>
<dbReference type="SUPFAM" id="SSF144091">
    <property type="entry name" value="Rhomboid-like"/>
    <property type="match status" value="1"/>
</dbReference>
<dbReference type="Pfam" id="PF01694">
    <property type="entry name" value="Rhomboid"/>
    <property type="match status" value="1"/>
</dbReference>
<feature type="transmembrane region" description="Helical" evidence="5">
    <location>
        <begin position="132"/>
        <end position="150"/>
    </location>
</feature>
<evidence type="ECO:0000256" key="3">
    <source>
        <dbReference type="ARBA" id="ARBA00022989"/>
    </source>
</evidence>
<keyword evidence="4 5" id="KW-0472">Membrane</keyword>
<dbReference type="Gene3D" id="1.20.1540.10">
    <property type="entry name" value="Rhomboid-like"/>
    <property type="match status" value="1"/>
</dbReference>
<sequence>MYKSGLVPPLRLCFFMWLVFTIEFYLSVDLGYLGIYPREITGLVGVVMAPLLHGNFNHLVSNSIPLLVLGGSLFFFFPAIAHRVFLQAYFFTNILVWVFGRPFFHIGASGLIYALASFLVFYGLFKRNFKSVIVSAIVIFLYGGMAYSLLSFDDRISWESHLMGAVVGLVTAMLLRNK</sequence>
<evidence type="ECO:0000256" key="1">
    <source>
        <dbReference type="ARBA" id="ARBA00004141"/>
    </source>
</evidence>
<evidence type="ECO:0000256" key="5">
    <source>
        <dbReference type="SAM" id="Phobius"/>
    </source>
</evidence>
<organism evidence="7 8">
    <name type="scientific">Ekhidna lutea</name>
    <dbReference type="NCBI Taxonomy" id="447679"/>
    <lineage>
        <taxon>Bacteria</taxon>
        <taxon>Pseudomonadati</taxon>
        <taxon>Bacteroidota</taxon>
        <taxon>Cytophagia</taxon>
        <taxon>Cytophagales</taxon>
        <taxon>Reichenbachiellaceae</taxon>
        <taxon>Ekhidna</taxon>
    </lineage>
</organism>
<feature type="transmembrane region" description="Helical" evidence="5">
    <location>
        <begin position="106"/>
        <end position="125"/>
    </location>
</feature>
<keyword evidence="3 5" id="KW-1133">Transmembrane helix</keyword>
<dbReference type="AlphaFoldDB" id="A0A239GPW2"/>
<name>A0A239GPW2_EKHLU</name>
<comment type="subcellular location">
    <subcellularLocation>
        <location evidence="1">Membrane</location>
        <topology evidence="1">Multi-pass membrane protein</topology>
    </subcellularLocation>
</comment>
<keyword evidence="2 5" id="KW-0812">Transmembrane</keyword>
<dbReference type="EMBL" id="FZPD01000002">
    <property type="protein sequence ID" value="SNS71177.1"/>
    <property type="molecule type" value="Genomic_DNA"/>
</dbReference>
<evidence type="ECO:0000313" key="8">
    <source>
        <dbReference type="Proteomes" id="UP000198393"/>
    </source>
</evidence>
<evidence type="ECO:0000256" key="4">
    <source>
        <dbReference type="ARBA" id="ARBA00023136"/>
    </source>
</evidence>
<dbReference type="GO" id="GO:0004252">
    <property type="term" value="F:serine-type endopeptidase activity"/>
    <property type="evidence" value="ECO:0007669"/>
    <property type="project" value="InterPro"/>
</dbReference>
<feature type="domain" description="Peptidase S54 rhomboid" evidence="6">
    <location>
        <begin position="45"/>
        <end position="176"/>
    </location>
</feature>
<protein>
    <submittedName>
        <fullName evidence="7">Membrane associated serine protease, rhomboid family</fullName>
    </submittedName>
</protein>
<gene>
    <name evidence="7" type="ORF">SAMN05421640_0953</name>
</gene>
<evidence type="ECO:0000313" key="7">
    <source>
        <dbReference type="EMBL" id="SNS71177.1"/>
    </source>
</evidence>
<dbReference type="InterPro" id="IPR022764">
    <property type="entry name" value="Peptidase_S54_rhomboid_dom"/>
</dbReference>
<feature type="transmembrane region" description="Helical" evidence="5">
    <location>
        <begin position="12"/>
        <end position="36"/>
    </location>
</feature>
<keyword evidence="8" id="KW-1185">Reference proteome</keyword>